<dbReference type="OrthoDB" id="18139at2759"/>
<keyword evidence="2" id="KW-0472">Membrane</keyword>
<name>A0A0M0JPH2_9EUKA</name>
<protein>
    <recommendedName>
        <fullName evidence="5">Inorganic phosphate transporter</fullName>
    </recommendedName>
</protein>
<dbReference type="GO" id="GO:0005739">
    <property type="term" value="C:mitochondrion"/>
    <property type="evidence" value="ECO:0007669"/>
    <property type="project" value="TreeGrafter"/>
</dbReference>
<dbReference type="GO" id="GO:0005783">
    <property type="term" value="C:endoplasmic reticulum"/>
    <property type="evidence" value="ECO:0007669"/>
    <property type="project" value="InterPro"/>
</dbReference>
<evidence type="ECO:0000256" key="1">
    <source>
        <dbReference type="SAM" id="MobiDB-lite"/>
    </source>
</evidence>
<reference evidence="4" key="1">
    <citation type="journal article" date="2015" name="PLoS Genet.">
        <title>Genome Sequence and Transcriptome Analyses of Chrysochromulina tobin: Metabolic Tools for Enhanced Algal Fitness in the Prominent Order Prymnesiales (Haptophyceae).</title>
        <authorList>
            <person name="Hovde B.T."/>
            <person name="Deodato C.R."/>
            <person name="Hunsperger H.M."/>
            <person name="Ryken S.A."/>
            <person name="Yost W."/>
            <person name="Jha R.K."/>
            <person name="Patterson J."/>
            <person name="Monnat R.J. Jr."/>
            <person name="Barlow S.B."/>
            <person name="Starkenburg S.R."/>
            <person name="Cattolico R.A."/>
        </authorList>
    </citation>
    <scope>NUCLEOTIDE SEQUENCE</scope>
    <source>
        <strain evidence="4">CCMP291</strain>
    </source>
</reference>
<gene>
    <name evidence="3" type="ORF">Ctob_000827</name>
</gene>
<dbReference type="InterPro" id="IPR012098">
    <property type="entry name" value="SND3_fun"/>
</dbReference>
<evidence type="ECO:0000256" key="2">
    <source>
        <dbReference type="SAM" id="Phobius"/>
    </source>
</evidence>
<dbReference type="PANTHER" id="PTHR28112:SF1">
    <property type="entry name" value="SRP-INDEPENDENT TARGETING PROTEIN 3"/>
    <property type="match status" value="1"/>
</dbReference>
<organism evidence="3 4">
    <name type="scientific">Chrysochromulina tobinii</name>
    <dbReference type="NCBI Taxonomy" id="1460289"/>
    <lineage>
        <taxon>Eukaryota</taxon>
        <taxon>Haptista</taxon>
        <taxon>Haptophyta</taxon>
        <taxon>Prymnesiophyceae</taxon>
        <taxon>Prymnesiales</taxon>
        <taxon>Chrysochromulinaceae</taxon>
        <taxon>Chrysochromulina</taxon>
    </lineage>
</organism>
<proteinExistence type="predicted"/>
<evidence type="ECO:0008006" key="5">
    <source>
        <dbReference type="Google" id="ProtNLM"/>
    </source>
</evidence>
<feature type="transmembrane region" description="Helical" evidence="2">
    <location>
        <begin position="33"/>
        <end position="50"/>
    </location>
</feature>
<dbReference type="Proteomes" id="UP000037460">
    <property type="component" value="Unassembled WGS sequence"/>
</dbReference>
<keyword evidence="2" id="KW-0812">Transmembrane</keyword>
<evidence type="ECO:0000313" key="4">
    <source>
        <dbReference type="Proteomes" id="UP000037460"/>
    </source>
</evidence>
<dbReference type="PANTHER" id="PTHR28112">
    <property type="entry name" value="SRP-INDEPENDENT TARGETING PROTEIN 3"/>
    <property type="match status" value="1"/>
</dbReference>
<dbReference type="Pfam" id="PF10032">
    <property type="entry name" value="Pho88"/>
    <property type="match status" value="1"/>
</dbReference>
<feature type="compositionally biased region" description="Low complexity" evidence="1">
    <location>
        <begin position="170"/>
        <end position="180"/>
    </location>
</feature>
<dbReference type="AlphaFoldDB" id="A0A0M0JPH2"/>
<comment type="caution">
    <text evidence="3">The sequence shown here is derived from an EMBL/GenBank/DDBJ whole genome shotgun (WGS) entry which is preliminary data.</text>
</comment>
<evidence type="ECO:0000313" key="3">
    <source>
        <dbReference type="EMBL" id="KOO28202.1"/>
    </source>
</evidence>
<dbReference type="EMBL" id="JWZX01002605">
    <property type="protein sequence ID" value="KOO28202.1"/>
    <property type="molecule type" value="Genomic_DNA"/>
</dbReference>
<keyword evidence="4" id="KW-1185">Reference proteome</keyword>
<dbReference type="GO" id="GO:0045047">
    <property type="term" value="P:protein targeting to ER"/>
    <property type="evidence" value="ECO:0007669"/>
    <property type="project" value="InterPro"/>
</dbReference>
<sequence length="186" mass="20731">MASSPVQLMRQLAMLPILWLAQKTDFTDPQNLLLLQMVFGTVMLGGYFLIQLAMRRALTLNDQTRVANPGKMINLAEDKKAADGSCTACAYDVAKLKESQMQYVMGAIVAIVIYSVWGWTQPMMVMSVSQPMQLLDNKALLIYLRGHTYERPWAAADPLKQWAESRTEQAGTTTKATAALKSKKKN</sequence>
<accession>A0A0M0JPH2</accession>
<feature type="region of interest" description="Disordered" evidence="1">
    <location>
        <begin position="164"/>
        <end position="186"/>
    </location>
</feature>
<keyword evidence="2" id="KW-1133">Transmembrane helix</keyword>
<feature type="transmembrane region" description="Helical" evidence="2">
    <location>
        <begin position="103"/>
        <end position="120"/>
    </location>
</feature>